<gene>
    <name evidence="1" type="ORF">N4T56_04715</name>
</gene>
<organism evidence="1 2">
    <name type="scientific">Shewanella phaeophyticola</name>
    <dbReference type="NCBI Taxonomy" id="2978345"/>
    <lineage>
        <taxon>Bacteria</taxon>
        <taxon>Pseudomonadati</taxon>
        <taxon>Pseudomonadota</taxon>
        <taxon>Gammaproteobacteria</taxon>
        <taxon>Alteromonadales</taxon>
        <taxon>Shewanellaceae</taxon>
        <taxon>Shewanella</taxon>
    </lineage>
</organism>
<keyword evidence="2" id="KW-1185">Reference proteome</keyword>
<evidence type="ECO:0000313" key="1">
    <source>
        <dbReference type="EMBL" id="MCT8985926.1"/>
    </source>
</evidence>
<comment type="caution">
    <text evidence="1">The sequence shown here is derived from an EMBL/GenBank/DDBJ whole genome shotgun (WGS) entry which is preliminary data.</text>
</comment>
<reference evidence="1" key="1">
    <citation type="submission" date="2022-09" db="EMBL/GenBank/DDBJ databases">
        <title>Shewanella sp. KJ10-1 sp.nov, isolated from marine algae.</title>
        <authorList>
            <person name="Butt M."/>
            <person name="Lee J.K."/>
            <person name="Kim J.M."/>
            <person name="Choi D.G."/>
        </authorList>
    </citation>
    <scope>NUCLEOTIDE SEQUENCE</scope>
    <source>
        <strain evidence="1">KJ10-1</strain>
    </source>
</reference>
<accession>A0ABT2P0K5</accession>
<proteinExistence type="predicted"/>
<dbReference type="RefSeq" id="WP_261732400.1">
    <property type="nucleotide sequence ID" value="NZ_JAODOQ010000001.1"/>
</dbReference>
<sequence length="76" mass="8693">MPVASIRPFWNKKWDTSVPGYVVVPLNKWAALASHSLSAKQFKLPSLREKLREINAKKGEKSISQQDLLSIYARRI</sequence>
<dbReference type="Proteomes" id="UP001431192">
    <property type="component" value="Unassembled WGS sequence"/>
</dbReference>
<dbReference type="EMBL" id="JAODOQ010000001">
    <property type="protein sequence ID" value="MCT8985926.1"/>
    <property type="molecule type" value="Genomic_DNA"/>
</dbReference>
<protein>
    <submittedName>
        <fullName evidence="1">Uncharacterized protein</fullName>
    </submittedName>
</protein>
<evidence type="ECO:0000313" key="2">
    <source>
        <dbReference type="Proteomes" id="UP001431192"/>
    </source>
</evidence>
<name>A0ABT2P0K5_9GAMM</name>